<dbReference type="Proteomes" id="UP000283841">
    <property type="component" value="Unassembled WGS sequence"/>
</dbReference>
<sequence>MEQTSHREIAFISGPLDTGPDASYFRKHYTKRIDAAITRGDDFIIGPIPYGVDADALDYLLAYPVSPSRITIFVTPDEDRMWGTKLRNRGVRVNVLKHDPERGTPGPRDRDAAMTANSTYDILRWRTRDEAKQFYGKAWRDGHLTNTERNWRRRRGIGEDVVIKEEDIDFFMEDDRAKYKGSCLVS</sequence>
<name>A0A443I8P2_BYSSP</name>
<protein>
    <submittedName>
        <fullName evidence="1">Uncharacterized protein</fullName>
    </submittedName>
</protein>
<organism evidence="1 2">
    <name type="scientific">Byssochlamys spectabilis</name>
    <name type="common">Paecilomyces variotii</name>
    <dbReference type="NCBI Taxonomy" id="264951"/>
    <lineage>
        <taxon>Eukaryota</taxon>
        <taxon>Fungi</taxon>
        <taxon>Dikarya</taxon>
        <taxon>Ascomycota</taxon>
        <taxon>Pezizomycotina</taxon>
        <taxon>Eurotiomycetes</taxon>
        <taxon>Eurotiomycetidae</taxon>
        <taxon>Eurotiales</taxon>
        <taxon>Thermoascaceae</taxon>
        <taxon>Paecilomyces</taxon>
    </lineage>
</organism>
<dbReference type="GeneID" id="39598990"/>
<dbReference type="EMBL" id="RCNU01000001">
    <property type="protein sequence ID" value="RWR00357.1"/>
    <property type="molecule type" value="Genomic_DNA"/>
</dbReference>
<reference evidence="1 2" key="1">
    <citation type="journal article" date="2018" name="Front. Microbiol.">
        <title>Genomic and genetic insights into a cosmopolitan fungus, Paecilomyces variotii (Eurotiales).</title>
        <authorList>
            <person name="Urquhart A.S."/>
            <person name="Mondo S.J."/>
            <person name="Makela M.R."/>
            <person name="Hane J.K."/>
            <person name="Wiebenga A."/>
            <person name="He G."/>
            <person name="Mihaltcheva S."/>
            <person name="Pangilinan J."/>
            <person name="Lipzen A."/>
            <person name="Barry K."/>
            <person name="de Vries R.P."/>
            <person name="Grigoriev I.V."/>
            <person name="Idnurm A."/>
        </authorList>
    </citation>
    <scope>NUCLEOTIDE SEQUENCE [LARGE SCALE GENOMIC DNA]</scope>
    <source>
        <strain evidence="1 2">CBS 101075</strain>
    </source>
</reference>
<proteinExistence type="predicted"/>
<accession>A0A443I8P2</accession>
<evidence type="ECO:0000313" key="1">
    <source>
        <dbReference type="EMBL" id="RWR00357.1"/>
    </source>
</evidence>
<comment type="caution">
    <text evidence="1">The sequence shown here is derived from an EMBL/GenBank/DDBJ whole genome shotgun (WGS) entry which is preliminary data.</text>
</comment>
<evidence type="ECO:0000313" key="2">
    <source>
        <dbReference type="Proteomes" id="UP000283841"/>
    </source>
</evidence>
<keyword evidence="2" id="KW-1185">Reference proteome</keyword>
<dbReference type="RefSeq" id="XP_028490001.1">
    <property type="nucleotide sequence ID" value="XM_028629713.1"/>
</dbReference>
<dbReference type="AlphaFoldDB" id="A0A443I8P2"/>
<dbReference type="VEuPathDB" id="FungiDB:C8Q69DRAFT_454607"/>
<gene>
    <name evidence="1" type="ORF">C8Q69DRAFT_454607</name>
</gene>